<dbReference type="InterPro" id="IPR037069">
    <property type="entry name" value="AcylCoA_DH/ox_N_sf"/>
</dbReference>
<dbReference type="EMBL" id="ANKB01000012">
    <property type="protein sequence ID" value="EPC66015.1"/>
    <property type="molecule type" value="Genomic_DNA"/>
</dbReference>
<keyword evidence="5" id="KW-0560">Oxidoreductase</keyword>
<evidence type="ECO:0000256" key="5">
    <source>
        <dbReference type="RuleBase" id="RU362125"/>
    </source>
</evidence>
<dbReference type="Proteomes" id="UP000014285">
    <property type="component" value="Unassembled WGS sequence"/>
</dbReference>
<dbReference type="GO" id="GO:0003995">
    <property type="term" value="F:acyl-CoA dehydrogenase activity"/>
    <property type="evidence" value="ECO:0007669"/>
    <property type="project" value="TreeGrafter"/>
</dbReference>
<feature type="domain" description="Acyl-CoA dehydrogenase/oxidase C-terminal" evidence="6">
    <location>
        <begin position="233"/>
        <end position="367"/>
    </location>
</feature>
<dbReference type="PANTHER" id="PTHR43884:SF12">
    <property type="entry name" value="ISOVALERYL-COA DEHYDROGENASE, MITOCHONDRIAL-RELATED"/>
    <property type="match status" value="1"/>
</dbReference>
<evidence type="ECO:0000256" key="2">
    <source>
        <dbReference type="ARBA" id="ARBA00009347"/>
    </source>
</evidence>
<dbReference type="InterPro" id="IPR036250">
    <property type="entry name" value="AcylCo_DH-like_C"/>
</dbReference>
<evidence type="ECO:0000313" key="9">
    <source>
        <dbReference type="EMBL" id="EPC66015.1"/>
    </source>
</evidence>
<dbReference type="Pfam" id="PF00441">
    <property type="entry name" value="Acyl-CoA_dh_1"/>
    <property type="match status" value="1"/>
</dbReference>
<accession>A0A829GYP6</accession>
<sequence length="376" mass="40543">MQRKWTEAEQMLLRMTATYTDQEIAPYDMAMANANHYPDGLIEKLIETGFLTIMLPKTYGGADFGPEVTAAVVERVAQGSASVAVTLEGHYKSVEAVMRFGTPALKAALLPQAAKRIFAFGMTEPTGGSNHLGIQSTAVKQGDGWLLNGNKIMITNGGLAEVYCVLAKTGEQELSVFVVDKDMPGVQFGKQENFIGLRGTPVGEIFMTDVWVDDDHLLGKIGEGRIIGDQAHDDARILMGAVLSGITQHALTLAVQYANERTALGAPIGQLQAIQRKLADIATTHEINKLLYEHVVYLKASGQSYTEEAAIAKAHGSRAAVKACDDALQIYAGYGYSRDFPLAHLITDARALEIAEGTVEKMRTAIALSELAKEAD</sequence>
<comment type="cofactor">
    <cofactor evidence="1 5">
        <name>FAD</name>
        <dbReference type="ChEBI" id="CHEBI:57692"/>
    </cofactor>
</comment>
<proteinExistence type="inferred from homology"/>
<dbReference type="InterPro" id="IPR009075">
    <property type="entry name" value="AcylCo_DH/oxidase_C"/>
</dbReference>
<dbReference type="Gene3D" id="1.20.140.10">
    <property type="entry name" value="Butyryl-CoA Dehydrogenase, subunit A, domain 3"/>
    <property type="match status" value="1"/>
</dbReference>
<keyword evidence="4 5" id="KW-0274">FAD</keyword>
<dbReference type="RefSeq" id="WP_016369809.1">
    <property type="nucleotide sequence ID" value="NZ_ANKB01000012.1"/>
</dbReference>
<dbReference type="AlphaFoldDB" id="A0A829GYP6"/>
<evidence type="ECO:0000313" key="10">
    <source>
        <dbReference type="Proteomes" id="UP000014285"/>
    </source>
</evidence>
<feature type="domain" description="Acyl-CoA oxidase/dehydrogenase middle" evidence="7">
    <location>
        <begin position="119"/>
        <end position="210"/>
    </location>
</feature>
<dbReference type="Pfam" id="PF02771">
    <property type="entry name" value="Acyl-CoA_dh_N"/>
    <property type="match status" value="1"/>
</dbReference>
<evidence type="ECO:0000259" key="6">
    <source>
        <dbReference type="Pfam" id="PF00441"/>
    </source>
</evidence>
<dbReference type="InterPro" id="IPR013786">
    <property type="entry name" value="AcylCoA_DH/ox_N"/>
</dbReference>
<dbReference type="GO" id="GO:0050660">
    <property type="term" value="F:flavin adenine dinucleotide binding"/>
    <property type="evidence" value="ECO:0007669"/>
    <property type="project" value="InterPro"/>
</dbReference>
<evidence type="ECO:0000256" key="4">
    <source>
        <dbReference type="ARBA" id="ARBA00022827"/>
    </source>
</evidence>
<evidence type="ECO:0000259" key="8">
    <source>
        <dbReference type="Pfam" id="PF02771"/>
    </source>
</evidence>
<evidence type="ECO:0000256" key="1">
    <source>
        <dbReference type="ARBA" id="ARBA00001974"/>
    </source>
</evidence>
<feature type="domain" description="Acyl-CoA dehydrogenase/oxidase N-terminal" evidence="8">
    <location>
        <begin position="6"/>
        <end position="115"/>
    </location>
</feature>
<dbReference type="Gene3D" id="2.40.110.10">
    <property type="entry name" value="Butyryl-CoA Dehydrogenase, subunit A, domain 2"/>
    <property type="match status" value="1"/>
</dbReference>
<dbReference type="InterPro" id="IPR046373">
    <property type="entry name" value="Acyl-CoA_Oxase/DH_mid-dom_sf"/>
</dbReference>
<dbReference type="InterPro" id="IPR009100">
    <property type="entry name" value="AcylCoA_DH/oxidase_NM_dom_sf"/>
</dbReference>
<comment type="caution">
    <text evidence="9">The sequence shown here is derived from an EMBL/GenBank/DDBJ whole genome shotgun (WGS) entry which is preliminary data.</text>
</comment>
<comment type="similarity">
    <text evidence="2 5">Belongs to the acyl-CoA dehydrogenase family.</text>
</comment>
<protein>
    <submittedName>
        <fullName evidence="9">Acyl-CoA dehydrogenase</fullName>
    </submittedName>
</protein>
<evidence type="ECO:0000256" key="3">
    <source>
        <dbReference type="ARBA" id="ARBA00022630"/>
    </source>
</evidence>
<dbReference type="Pfam" id="PF02770">
    <property type="entry name" value="Acyl-CoA_dh_M"/>
    <property type="match status" value="1"/>
</dbReference>
<gene>
    <name evidence="9" type="ORF">Lpl14_05226</name>
</gene>
<reference evidence="9 10" key="1">
    <citation type="journal article" date="2013" name="PLoS ONE">
        <title>Lactobacillus paracasei comparative genomics: towards species pan-genome definition and exploitation of diversity.</title>
        <authorList>
            <person name="Smokvina T."/>
            <person name="Wels M."/>
            <person name="Polka J."/>
            <person name="Chervaux C."/>
            <person name="Brisse S."/>
            <person name="Boekhorst J."/>
            <person name="van Hylckama Vlieg J.E."/>
            <person name="Siezen R.J."/>
        </authorList>
    </citation>
    <scope>NUCLEOTIDE SEQUENCE [LARGE SCALE GENOMIC DNA]</scope>
    <source>
        <strain evidence="9 10">Lpl14</strain>
    </source>
</reference>
<dbReference type="Gene3D" id="1.10.540.10">
    <property type="entry name" value="Acyl-CoA dehydrogenase/oxidase, N-terminal domain"/>
    <property type="match status" value="1"/>
</dbReference>
<organism evidence="9 10">
    <name type="scientific">Lacticaseibacillus paracasei subsp. tolerans Lpl14</name>
    <dbReference type="NCBI Taxonomy" id="1256229"/>
    <lineage>
        <taxon>Bacteria</taxon>
        <taxon>Bacillati</taxon>
        <taxon>Bacillota</taxon>
        <taxon>Bacilli</taxon>
        <taxon>Lactobacillales</taxon>
        <taxon>Lactobacillaceae</taxon>
        <taxon>Lacticaseibacillus</taxon>
    </lineage>
</organism>
<dbReference type="SUPFAM" id="SSF47203">
    <property type="entry name" value="Acyl-CoA dehydrogenase C-terminal domain-like"/>
    <property type="match status" value="1"/>
</dbReference>
<keyword evidence="3 5" id="KW-0285">Flavoprotein</keyword>
<dbReference type="PANTHER" id="PTHR43884">
    <property type="entry name" value="ACYL-COA DEHYDROGENASE"/>
    <property type="match status" value="1"/>
</dbReference>
<evidence type="ECO:0000259" key="7">
    <source>
        <dbReference type="Pfam" id="PF02770"/>
    </source>
</evidence>
<dbReference type="InterPro" id="IPR006091">
    <property type="entry name" value="Acyl-CoA_Oxase/DH_mid-dom"/>
</dbReference>
<dbReference type="SUPFAM" id="SSF56645">
    <property type="entry name" value="Acyl-CoA dehydrogenase NM domain-like"/>
    <property type="match status" value="1"/>
</dbReference>
<name>A0A829GYP6_LACPA</name>